<dbReference type="GO" id="GO:0030089">
    <property type="term" value="C:phycobilisome"/>
    <property type="evidence" value="ECO:0007669"/>
    <property type="project" value="InterPro"/>
</dbReference>
<dbReference type="AlphaFoldDB" id="A0A7S0G1Y4"/>
<organism evidence="6">
    <name type="scientific">Rhodosorus marinus</name>
    <dbReference type="NCBI Taxonomy" id="101924"/>
    <lineage>
        <taxon>Eukaryota</taxon>
        <taxon>Rhodophyta</taxon>
        <taxon>Stylonematophyceae</taxon>
        <taxon>Stylonematales</taxon>
        <taxon>Stylonemataceae</taxon>
        <taxon>Rhodosorus</taxon>
    </lineage>
</organism>
<dbReference type="InterPro" id="IPR038719">
    <property type="entry name" value="Phycobilisome_asu/bsu_sf"/>
</dbReference>
<dbReference type="InterPro" id="IPR009050">
    <property type="entry name" value="Globin-like_sf"/>
</dbReference>
<comment type="similarity">
    <text evidence="1">Belongs to the phycobiliprotein family.</text>
</comment>
<dbReference type="GO" id="GO:0015979">
    <property type="term" value="P:photosynthesis"/>
    <property type="evidence" value="ECO:0007669"/>
    <property type="project" value="InterPro"/>
</dbReference>
<gene>
    <name evidence="6" type="ORF">RMAR0315_LOCUS4561</name>
</gene>
<sequence>MGPGFVSGGLRVGSDRRVAKTSSRRRANLVVAVAAAENSSAVDEVLAKGFHSGVSDEAIDMMSFVRCHKSILGRGGLKISQAQLFTKVDTANSWISETEYETNASQLPGMATSKIMEENIDDICAATTKHLKSKFSGVSPHDAAIFEFDMKNNILRIISYGIAAHSEGGFLHERNVQLTKNMFEAVGLPEKFFREGVHQARKEVMKLAEKSDKKAVETAFDYFESLL</sequence>
<protein>
    <submittedName>
        <fullName evidence="6">Uncharacterized protein</fullName>
    </submittedName>
</protein>
<evidence type="ECO:0000256" key="5">
    <source>
        <dbReference type="ARBA" id="ARBA00023307"/>
    </source>
</evidence>
<proteinExistence type="inferred from homology"/>
<accession>A0A7S0G1Y4</accession>
<evidence type="ECO:0000256" key="2">
    <source>
        <dbReference type="ARBA" id="ARBA00022448"/>
    </source>
</evidence>
<keyword evidence="3" id="KW-0249">Electron transport</keyword>
<evidence type="ECO:0000256" key="3">
    <source>
        <dbReference type="ARBA" id="ARBA00022982"/>
    </source>
</evidence>
<evidence type="ECO:0000256" key="1">
    <source>
        <dbReference type="ARBA" id="ARBA00008182"/>
    </source>
</evidence>
<dbReference type="InterPro" id="IPR012128">
    <property type="entry name" value="Phycobilisome_asu/bsu"/>
</dbReference>
<name>A0A7S0G1Y4_9RHOD</name>
<dbReference type="EMBL" id="HBEK01008359">
    <property type="protein sequence ID" value="CAD8394576.1"/>
    <property type="molecule type" value="Transcribed_RNA"/>
</dbReference>
<dbReference type="SUPFAM" id="SSF46458">
    <property type="entry name" value="Globin-like"/>
    <property type="match status" value="1"/>
</dbReference>
<dbReference type="Gene3D" id="1.10.490.20">
    <property type="entry name" value="Phycocyanins"/>
    <property type="match status" value="1"/>
</dbReference>
<evidence type="ECO:0000313" key="6">
    <source>
        <dbReference type="EMBL" id="CAD8394576.1"/>
    </source>
</evidence>
<dbReference type="Pfam" id="PF00502">
    <property type="entry name" value="Phycobilisome"/>
    <property type="match status" value="1"/>
</dbReference>
<keyword evidence="5" id="KW-0089">Bile pigment</keyword>
<keyword evidence="2" id="KW-0813">Transport</keyword>
<keyword evidence="4" id="KW-0157">Chromophore</keyword>
<evidence type="ECO:0000256" key="4">
    <source>
        <dbReference type="ARBA" id="ARBA00022991"/>
    </source>
</evidence>
<reference evidence="6" key="1">
    <citation type="submission" date="2021-01" db="EMBL/GenBank/DDBJ databases">
        <authorList>
            <person name="Corre E."/>
            <person name="Pelletier E."/>
            <person name="Niang G."/>
            <person name="Scheremetjew M."/>
            <person name="Finn R."/>
            <person name="Kale V."/>
            <person name="Holt S."/>
            <person name="Cochrane G."/>
            <person name="Meng A."/>
            <person name="Brown T."/>
            <person name="Cohen L."/>
        </authorList>
    </citation>
    <scope>NUCLEOTIDE SEQUENCE</scope>
    <source>
        <strain evidence="6">UTEX LB 2760</strain>
    </source>
</reference>